<evidence type="ECO:0000256" key="2">
    <source>
        <dbReference type="ARBA" id="ARBA00022604"/>
    </source>
</evidence>
<feature type="compositionally biased region" description="Polar residues" evidence="4">
    <location>
        <begin position="274"/>
        <end position="286"/>
    </location>
</feature>
<dbReference type="Pfam" id="PF05266">
    <property type="entry name" value="DUF724"/>
    <property type="match status" value="1"/>
</dbReference>
<dbReference type="InterPro" id="IPR007930">
    <property type="entry name" value="DUF724"/>
</dbReference>
<feature type="region of interest" description="Disordered" evidence="4">
    <location>
        <begin position="264"/>
        <end position="325"/>
    </location>
</feature>
<feature type="compositionally biased region" description="Basic residues" evidence="4">
    <location>
        <begin position="264"/>
        <end position="273"/>
    </location>
</feature>
<protein>
    <recommendedName>
        <fullName evidence="7">Transposase, Ptta/En/Spm, plant</fullName>
    </recommendedName>
</protein>
<evidence type="ECO:0000256" key="3">
    <source>
        <dbReference type="SAM" id="Coils"/>
    </source>
</evidence>
<dbReference type="AlphaFoldDB" id="A0A9K3JZ59"/>
<feature type="compositionally biased region" description="Basic and acidic residues" evidence="4">
    <location>
        <begin position="359"/>
        <end position="368"/>
    </location>
</feature>
<evidence type="ECO:0000313" key="6">
    <source>
        <dbReference type="Proteomes" id="UP000215914"/>
    </source>
</evidence>
<comment type="caution">
    <text evidence="5">The sequence shown here is derived from an EMBL/GenBank/DDBJ whole genome shotgun (WGS) entry which is preliminary data.</text>
</comment>
<reference evidence="5" key="1">
    <citation type="journal article" date="2017" name="Nature">
        <title>The sunflower genome provides insights into oil metabolism, flowering and Asterid evolution.</title>
        <authorList>
            <person name="Badouin H."/>
            <person name="Gouzy J."/>
            <person name="Grassa C.J."/>
            <person name="Murat F."/>
            <person name="Staton S.E."/>
            <person name="Cottret L."/>
            <person name="Lelandais-Briere C."/>
            <person name="Owens G.L."/>
            <person name="Carrere S."/>
            <person name="Mayjonade B."/>
            <person name="Legrand L."/>
            <person name="Gill N."/>
            <person name="Kane N.C."/>
            <person name="Bowers J.E."/>
            <person name="Hubner S."/>
            <person name="Bellec A."/>
            <person name="Berard A."/>
            <person name="Berges H."/>
            <person name="Blanchet N."/>
            <person name="Boniface M.C."/>
            <person name="Brunel D."/>
            <person name="Catrice O."/>
            <person name="Chaidir N."/>
            <person name="Claudel C."/>
            <person name="Donnadieu C."/>
            <person name="Faraut T."/>
            <person name="Fievet G."/>
            <person name="Helmstetter N."/>
            <person name="King M."/>
            <person name="Knapp S.J."/>
            <person name="Lai Z."/>
            <person name="Le Paslier M.C."/>
            <person name="Lippi Y."/>
            <person name="Lorenzon L."/>
            <person name="Mandel J.R."/>
            <person name="Marage G."/>
            <person name="Marchand G."/>
            <person name="Marquand E."/>
            <person name="Bret-Mestries E."/>
            <person name="Morien E."/>
            <person name="Nambeesan S."/>
            <person name="Nguyen T."/>
            <person name="Pegot-Espagnet P."/>
            <person name="Pouilly N."/>
            <person name="Raftis F."/>
            <person name="Sallet E."/>
            <person name="Schiex T."/>
            <person name="Thomas J."/>
            <person name="Vandecasteele C."/>
            <person name="Vares D."/>
            <person name="Vear F."/>
            <person name="Vautrin S."/>
            <person name="Crespi M."/>
            <person name="Mangin B."/>
            <person name="Burke J.M."/>
            <person name="Salse J."/>
            <person name="Munos S."/>
            <person name="Vincourt P."/>
            <person name="Rieseberg L.H."/>
            <person name="Langlade N.B."/>
        </authorList>
    </citation>
    <scope>NUCLEOTIDE SEQUENCE</scope>
    <source>
        <tissue evidence="5">Leaves</tissue>
    </source>
</reference>
<feature type="region of interest" description="Disordered" evidence="4">
    <location>
        <begin position="340"/>
        <end position="419"/>
    </location>
</feature>
<dbReference type="PANTHER" id="PTHR33018">
    <property type="entry name" value="OS10G0338966 PROTEIN-RELATED"/>
    <property type="match status" value="1"/>
</dbReference>
<keyword evidence="6" id="KW-1185">Reference proteome</keyword>
<accession>A0A9K3JZ59</accession>
<sequence length="593" mass="68611">MSKRGKRGVASCSKKMTEDELYIEFDEDMLPIGVNKSKFSSWLGLTLRKRFSYHIDTSKFEKHMWDDLWLHVKEHWKILDDKPKQVLIKKAKKNCTTWRSKLVREFVNNNERPFAKYHYLDQSKWNEFVAAKTSEAFLKKSKKAKASALRHKYHPCTGRNGYSGLKEKFDDIWSQLLTSYPYLEEIENDRTQLWVTSRARLNKRTGLYKVEHLHETINDLICIEREMKADGTYYEGREDPLTRYFGPEHGGRTRMVSCIIGKTQVHKGSRKGGRQQNQNDAPTTQIRSDERVNVNSERQTVDASSDFRSSSCESGGSDTDYPDIQTPELELVVRNATNIGARESEDDISHQKNKRRTPQARDSEDGISHQKKKRRTPSKSVVKKSTGLLQASSSRSPPDHHVNSVSQPSAGTTTTNNQQEWPFIKRSPMWAIIELHSQNPHFAPLKKMNEDCREGLAIAHIVTFGNLVQRLSDIKPNDPVDVINNSLETLSDLETHGFDVGPIRRRLNQLLSLKTKMCRQEETRKEVEKELEKCDHEKSLAEKEMDRLKEKMRALKSKSERIATKQKSMKEELMRFQTNDLEVDFEKLVATPL</sequence>
<dbReference type="Proteomes" id="UP000215914">
    <property type="component" value="Unassembled WGS sequence"/>
</dbReference>
<reference evidence="5" key="2">
    <citation type="submission" date="2020-06" db="EMBL/GenBank/DDBJ databases">
        <title>Helianthus annuus Genome sequencing and assembly Release 2.</title>
        <authorList>
            <person name="Gouzy J."/>
            <person name="Langlade N."/>
            <person name="Munos S."/>
        </authorList>
    </citation>
    <scope>NUCLEOTIDE SEQUENCE</scope>
    <source>
        <tissue evidence="5">Leaves</tissue>
    </source>
</reference>
<evidence type="ECO:0000313" key="5">
    <source>
        <dbReference type="EMBL" id="KAF5824011.1"/>
    </source>
</evidence>
<proteinExistence type="predicted"/>
<gene>
    <name evidence="5" type="ORF">HanXRQr2_Chr01g0044461</name>
</gene>
<dbReference type="Gramene" id="mRNA:HanXRQr2_Chr01g0044461">
    <property type="protein sequence ID" value="mRNA:HanXRQr2_Chr01g0044461"/>
    <property type="gene ID" value="HanXRQr2_Chr01g0044461"/>
</dbReference>
<name>A0A9K3JZ59_HELAN</name>
<keyword evidence="1" id="KW-0813">Transport</keyword>
<feature type="compositionally biased region" description="Polar residues" evidence="4">
    <location>
        <begin position="387"/>
        <end position="396"/>
    </location>
</feature>
<evidence type="ECO:0000256" key="1">
    <source>
        <dbReference type="ARBA" id="ARBA00022448"/>
    </source>
</evidence>
<evidence type="ECO:0008006" key="7">
    <source>
        <dbReference type="Google" id="ProtNLM"/>
    </source>
</evidence>
<organism evidence="5 6">
    <name type="scientific">Helianthus annuus</name>
    <name type="common">Common sunflower</name>
    <dbReference type="NCBI Taxonomy" id="4232"/>
    <lineage>
        <taxon>Eukaryota</taxon>
        <taxon>Viridiplantae</taxon>
        <taxon>Streptophyta</taxon>
        <taxon>Embryophyta</taxon>
        <taxon>Tracheophyta</taxon>
        <taxon>Spermatophyta</taxon>
        <taxon>Magnoliopsida</taxon>
        <taxon>eudicotyledons</taxon>
        <taxon>Gunneridae</taxon>
        <taxon>Pentapetalae</taxon>
        <taxon>asterids</taxon>
        <taxon>campanulids</taxon>
        <taxon>Asterales</taxon>
        <taxon>Asteraceae</taxon>
        <taxon>Asteroideae</taxon>
        <taxon>Heliantheae alliance</taxon>
        <taxon>Heliantheae</taxon>
        <taxon>Helianthus</taxon>
    </lineage>
</organism>
<keyword evidence="3" id="KW-0175">Coiled coil</keyword>
<dbReference type="EMBL" id="MNCJ02000316">
    <property type="protein sequence ID" value="KAF5824011.1"/>
    <property type="molecule type" value="Genomic_DNA"/>
</dbReference>
<evidence type="ECO:0000256" key="4">
    <source>
        <dbReference type="SAM" id="MobiDB-lite"/>
    </source>
</evidence>
<feature type="coiled-coil region" evidence="3">
    <location>
        <begin position="524"/>
        <end position="565"/>
    </location>
</feature>
<feature type="compositionally biased region" description="Polar residues" evidence="4">
    <location>
        <begin position="403"/>
        <end position="419"/>
    </location>
</feature>
<dbReference type="PANTHER" id="PTHR33018:SF35">
    <property type="entry name" value="ULP1 PROTEASE FAMILY CATALYTIC DOMAIN, PAPAIN-LIKE CYSTEINE PEPTIDASE SUPERFAMILY"/>
    <property type="match status" value="1"/>
</dbReference>
<keyword evidence="2" id="KW-0341">Growth regulation</keyword>
<feature type="compositionally biased region" description="Polar residues" evidence="4">
    <location>
        <begin position="293"/>
        <end position="317"/>
    </location>
</feature>